<protein>
    <recommendedName>
        <fullName evidence="2">peptidylprolyl isomerase</fullName>
        <ecNumber evidence="2">5.2.1.8</ecNumber>
    </recommendedName>
</protein>
<name>A0A3Q9IBQ3_9BACL</name>
<keyword evidence="5 6" id="KW-0413">Isomerase</keyword>
<evidence type="ECO:0000256" key="1">
    <source>
        <dbReference type="ARBA" id="ARBA00000971"/>
    </source>
</evidence>
<proteinExistence type="predicted"/>
<dbReference type="OrthoDB" id="14196at2"/>
<evidence type="ECO:0000256" key="6">
    <source>
        <dbReference type="PROSITE-ProRule" id="PRU00278"/>
    </source>
</evidence>
<dbReference type="SUPFAM" id="SSF54534">
    <property type="entry name" value="FKBP-like"/>
    <property type="match status" value="1"/>
</dbReference>
<evidence type="ECO:0000256" key="2">
    <source>
        <dbReference type="ARBA" id="ARBA00013194"/>
    </source>
</evidence>
<dbReference type="EC" id="5.2.1.8" evidence="2"/>
<evidence type="ECO:0000313" key="9">
    <source>
        <dbReference type="EMBL" id="AZS17102.1"/>
    </source>
</evidence>
<dbReference type="Gene3D" id="3.10.50.40">
    <property type="match status" value="1"/>
</dbReference>
<dbReference type="PANTHER" id="PTHR47245:SF1">
    <property type="entry name" value="FOLDASE PROTEIN PRSA"/>
    <property type="match status" value="1"/>
</dbReference>
<keyword evidence="10" id="KW-1185">Reference proteome</keyword>
<feature type="region of interest" description="Disordered" evidence="7">
    <location>
        <begin position="1"/>
        <end position="108"/>
    </location>
</feature>
<dbReference type="InterPro" id="IPR046357">
    <property type="entry name" value="PPIase_dom_sf"/>
</dbReference>
<sequence length="415" mass="45010">MEDKEKDLELTGKQEDTAGEPENGHEDPAGQAVPDSEEANFTTESNASAETTENNQTDIEEQPQAENEGEAAEENEVKEELASNSDEVKPAEHYSWTPSQEPASGGNSGSKVWPIVSLVLAVLLIIVLIKPPFASNKAEAIATVNGVEISKDILFDELATSGGGEAALDNLINRELVNQEAKKANIQITATDIDKEIETYKESFGSEDAFNQALASSGMTLDEFKERLDMQLKLTKLLEPKINVTDEQVKETFEQYKESFNTPEEVRLSVILVGTEDEAKSIIKELNGGADFAELAKSKSLDTVTKDSGGDTGFFGKGESGEEAVEEAAFKLAKDEISAPIKSADGYKVIKLTDRKEAHTATLEEKKDEIRKGLVSQQVSQMSSSWLEEVRGKAKITNKLADSADAADKDKTAAK</sequence>
<feature type="compositionally biased region" description="Acidic residues" evidence="7">
    <location>
        <begin position="58"/>
        <end position="77"/>
    </location>
</feature>
<dbReference type="InterPro" id="IPR027304">
    <property type="entry name" value="Trigger_fact/SurA_dom_sf"/>
</dbReference>
<evidence type="ECO:0000256" key="4">
    <source>
        <dbReference type="ARBA" id="ARBA00023110"/>
    </source>
</evidence>
<evidence type="ECO:0000259" key="8">
    <source>
        <dbReference type="PROSITE" id="PS50198"/>
    </source>
</evidence>
<dbReference type="PROSITE" id="PS50198">
    <property type="entry name" value="PPIC_PPIASE_2"/>
    <property type="match status" value="1"/>
</dbReference>
<feature type="compositionally biased region" description="Basic and acidic residues" evidence="7">
    <location>
        <begin position="78"/>
        <end position="92"/>
    </location>
</feature>
<dbReference type="KEGG" id="plut:EI981_23395"/>
<dbReference type="RefSeq" id="WP_127002347.1">
    <property type="nucleotide sequence ID" value="NZ_CP034346.1"/>
</dbReference>
<dbReference type="AlphaFoldDB" id="A0A3Q9IBQ3"/>
<dbReference type="Pfam" id="PF13145">
    <property type="entry name" value="Rotamase_2"/>
    <property type="match status" value="1"/>
</dbReference>
<feature type="domain" description="PpiC" evidence="8">
    <location>
        <begin position="263"/>
        <end position="354"/>
    </location>
</feature>
<dbReference type="Proteomes" id="UP000270678">
    <property type="component" value="Chromosome"/>
</dbReference>
<evidence type="ECO:0000313" key="10">
    <source>
        <dbReference type="Proteomes" id="UP000270678"/>
    </source>
</evidence>
<keyword evidence="4 6" id="KW-0697">Rotamase</keyword>
<evidence type="ECO:0000256" key="7">
    <source>
        <dbReference type="SAM" id="MobiDB-lite"/>
    </source>
</evidence>
<dbReference type="Gene3D" id="1.10.4030.10">
    <property type="entry name" value="Porin chaperone SurA, peptide-binding domain"/>
    <property type="match status" value="1"/>
</dbReference>
<accession>A0A3Q9IBQ3</accession>
<organism evidence="9 10">
    <name type="scientific">Paenibacillus lutimineralis</name>
    <dbReference type="NCBI Taxonomy" id="2707005"/>
    <lineage>
        <taxon>Bacteria</taxon>
        <taxon>Bacillati</taxon>
        <taxon>Bacillota</taxon>
        <taxon>Bacilli</taxon>
        <taxon>Bacillales</taxon>
        <taxon>Paenibacillaceae</taxon>
        <taxon>Paenibacillus</taxon>
    </lineage>
</organism>
<dbReference type="GO" id="GO:0003755">
    <property type="term" value="F:peptidyl-prolyl cis-trans isomerase activity"/>
    <property type="evidence" value="ECO:0007669"/>
    <property type="project" value="UniProtKB-KW"/>
</dbReference>
<dbReference type="EMBL" id="CP034346">
    <property type="protein sequence ID" value="AZS17102.1"/>
    <property type="molecule type" value="Genomic_DNA"/>
</dbReference>
<dbReference type="PANTHER" id="PTHR47245">
    <property type="entry name" value="PEPTIDYLPROLYL ISOMERASE"/>
    <property type="match status" value="1"/>
</dbReference>
<feature type="compositionally biased region" description="Basic and acidic residues" evidence="7">
    <location>
        <begin position="1"/>
        <end position="28"/>
    </location>
</feature>
<gene>
    <name evidence="9" type="ORF">EI981_23395</name>
</gene>
<reference evidence="10" key="1">
    <citation type="submission" date="2018-12" db="EMBL/GenBank/DDBJ databases">
        <title>Complete genome sequence of Paenibacillus sp. MBLB1234.</title>
        <authorList>
            <person name="Nam Y.-D."/>
            <person name="Kang J."/>
            <person name="Chung W.-H."/>
            <person name="Park Y.S."/>
        </authorList>
    </citation>
    <scope>NUCLEOTIDE SEQUENCE [LARGE SCALE GENOMIC DNA]</scope>
    <source>
        <strain evidence="10">MBLB1234</strain>
    </source>
</reference>
<dbReference type="InterPro" id="IPR000297">
    <property type="entry name" value="PPIase_PpiC"/>
</dbReference>
<dbReference type="SUPFAM" id="SSF109998">
    <property type="entry name" value="Triger factor/SurA peptide-binding domain-like"/>
    <property type="match status" value="1"/>
</dbReference>
<dbReference type="InterPro" id="IPR050245">
    <property type="entry name" value="PrsA_foldase"/>
</dbReference>
<keyword evidence="3" id="KW-0732">Signal</keyword>
<comment type="catalytic activity">
    <reaction evidence="1">
        <text>[protein]-peptidylproline (omega=180) = [protein]-peptidylproline (omega=0)</text>
        <dbReference type="Rhea" id="RHEA:16237"/>
        <dbReference type="Rhea" id="RHEA-COMP:10747"/>
        <dbReference type="Rhea" id="RHEA-COMP:10748"/>
        <dbReference type="ChEBI" id="CHEBI:83833"/>
        <dbReference type="ChEBI" id="CHEBI:83834"/>
        <dbReference type="EC" id="5.2.1.8"/>
    </reaction>
</comment>
<feature type="compositionally biased region" description="Low complexity" evidence="7">
    <location>
        <begin position="42"/>
        <end position="55"/>
    </location>
</feature>
<dbReference type="Pfam" id="PF13624">
    <property type="entry name" value="SurA_N_3"/>
    <property type="match status" value="1"/>
</dbReference>
<evidence type="ECO:0000256" key="3">
    <source>
        <dbReference type="ARBA" id="ARBA00022729"/>
    </source>
</evidence>
<evidence type="ECO:0000256" key="5">
    <source>
        <dbReference type="ARBA" id="ARBA00023235"/>
    </source>
</evidence>